<evidence type="ECO:0000256" key="13">
    <source>
        <dbReference type="ARBA" id="ARBA00022741"/>
    </source>
</evidence>
<dbReference type="SMART" id="SM00360">
    <property type="entry name" value="RRM"/>
    <property type="match status" value="1"/>
</dbReference>
<evidence type="ECO:0000313" key="29">
    <source>
        <dbReference type="Proteomes" id="UP001066276"/>
    </source>
</evidence>
<evidence type="ECO:0000256" key="5">
    <source>
        <dbReference type="ARBA" id="ARBA00008593"/>
    </source>
</evidence>
<dbReference type="EC" id="2.7.7.52" evidence="7"/>
<dbReference type="GO" id="GO:0003723">
    <property type="term" value="F:RNA binding"/>
    <property type="evidence" value="ECO:0007669"/>
    <property type="project" value="UniProtKB-UniRule"/>
</dbReference>
<dbReference type="InterPro" id="IPR034388">
    <property type="entry name" value="Star-PAP_RRM"/>
</dbReference>
<feature type="domain" description="RRM" evidence="27">
    <location>
        <begin position="98"/>
        <end position="170"/>
    </location>
</feature>
<dbReference type="InterPro" id="IPR012677">
    <property type="entry name" value="Nucleotide-bd_a/b_plait_sf"/>
</dbReference>
<feature type="region of interest" description="Disordered" evidence="26">
    <location>
        <begin position="274"/>
        <end position="300"/>
    </location>
</feature>
<dbReference type="PROSITE" id="PS00028">
    <property type="entry name" value="ZINC_FINGER_C2H2_1"/>
    <property type="match status" value="1"/>
</dbReference>
<dbReference type="SUPFAM" id="SSF81301">
    <property type="entry name" value="Nucleotidyltransferase"/>
    <property type="match status" value="1"/>
</dbReference>
<dbReference type="EMBL" id="JANPWB010000013">
    <property type="protein sequence ID" value="KAJ1108715.1"/>
    <property type="molecule type" value="Genomic_DNA"/>
</dbReference>
<dbReference type="GO" id="GO:0008270">
    <property type="term" value="F:zinc ion binding"/>
    <property type="evidence" value="ECO:0007669"/>
    <property type="project" value="UniProtKB-KW"/>
</dbReference>
<evidence type="ECO:0000256" key="19">
    <source>
        <dbReference type="ARBA" id="ARBA00023211"/>
    </source>
</evidence>
<evidence type="ECO:0000313" key="28">
    <source>
        <dbReference type="EMBL" id="KAJ1108715.1"/>
    </source>
</evidence>
<accession>A0AAV7N1A7</accession>
<evidence type="ECO:0000256" key="20">
    <source>
        <dbReference type="ARBA" id="ARBA00023242"/>
    </source>
</evidence>
<organism evidence="28 29">
    <name type="scientific">Pleurodeles waltl</name>
    <name type="common">Iberian ribbed newt</name>
    <dbReference type="NCBI Taxonomy" id="8319"/>
    <lineage>
        <taxon>Eukaryota</taxon>
        <taxon>Metazoa</taxon>
        <taxon>Chordata</taxon>
        <taxon>Craniata</taxon>
        <taxon>Vertebrata</taxon>
        <taxon>Euteleostomi</taxon>
        <taxon>Amphibia</taxon>
        <taxon>Batrachia</taxon>
        <taxon>Caudata</taxon>
        <taxon>Salamandroidea</taxon>
        <taxon>Salamandridae</taxon>
        <taxon>Pleurodelinae</taxon>
        <taxon>Pleurodeles</taxon>
    </lineage>
</organism>
<evidence type="ECO:0000256" key="15">
    <source>
        <dbReference type="ARBA" id="ARBA00022833"/>
    </source>
</evidence>
<dbReference type="InterPro" id="IPR043519">
    <property type="entry name" value="NT_sf"/>
</dbReference>
<dbReference type="Pfam" id="PF03828">
    <property type="entry name" value="PAP_assoc"/>
    <property type="match status" value="1"/>
</dbReference>
<comment type="similarity">
    <text evidence="5">Belongs to the DNA polymerase type-B-like family.</text>
</comment>
<dbReference type="SUPFAM" id="SSF81631">
    <property type="entry name" value="PAP/OAS1 substrate-binding domain"/>
    <property type="match status" value="1"/>
</dbReference>
<keyword evidence="15" id="KW-0862">Zinc</keyword>
<dbReference type="CDD" id="cd12279">
    <property type="entry name" value="RRM_TUT1"/>
    <property type="match status" value="1"/>
</dbReference>
<evidence type="ECO:0000256" key="25">
    <source>
        <dbReference type="PROSITE-ProRule" id="PRU00176"/>
    </source>
</evidence>
<evidence type="ECO:0000256" key="22">
    <source>
        <dbReference type="ARBA" id="ARBA00033036"/>
    </source>
</evidence>
<proteinExistence type="inferred from homology"/>
<gene>
    <name evidence="28" type="ORF">NDU88_006085</name>
</gene>
<name>A0AAV7N1A7_PLEWA</name>
<evidence type="ECO:0000256" key="9">
    <source>
        <dbReference type="ARBA" id="ARBA00022664"/>
    </source>
</evidence>
<keyword evidence="13" id="KW-0547">Nucleotide-binding</keyword>
<dbReference type="CDD" id="cd05402">
    <property type="entry name" value="NT_PAP_TUTase"/>
    <property type="match status" value="1"/>
</dbReference>
<comment type="cofactor">
    <cofactor evidence="2">
        <name>Mg(2+)</name>
        <dbReference type="ChEBI" id="CHEBI:18420"/>
    </cofactor>
</comment>
<comment type="subcellular location">
    <subcellularLocation>
        <location evidence="3">Nucleus speckle</location>
    </subcellularLocation>
    <subcellularLocation>
        <location evidence="4">Nucleus</location>
        <location evidence="4">Nucleolus</location>
    </subcellularLocation>
</comment>
<dbReference type="InterPro" id="IPR035979">
    <property type="entry name" value="RBD_domain_sf"/>
</dbReference>
<dbReference type="PROSITE" id="PS50102">
    <property type="entry name" value="RRM"/>
    <property type="match status" value="1"/>
</dbReference>
<evidence type="ECO:0000256" key="1">
    <source>
        <dbReference type="ARBA" id="ARBA00001936"/>
    </source>
</evidence>
<evidence type="ECO:0000256" key="4">
    <source>
        <dbReference type="ARBA" id="ARBA00004604"/>
    </source>
</evidence>
<keyword evidence="9" id="KW-0507">mRNA processing</keyword>
<dbReference type="GO" id="GO:0005524">
    <property type="term" value="F:ATP binding"/>
    <property type="evidence" value="ECO:0007669"/>
    <property type="project" value="UniProtKB-KW"/>
</dbReference>
<reference evidence="28" key="1">
    <citation type="journal article" date="2022" name="bioRxiv">
        <title>Sequencing and chromosome-scale assembly of the giantPleurodeles waltlgenome.</title>
        <authorList>
            <person name="Brown T."/>
            <person name="Elewa A."/>
            <person name="Iarovenko S."/>
            <person name="Subramanian E."/>
            <person name="Araus A.J."/>
            <person name="Petzold A."/>
            <person name="Susuki M."/>
            <person name="Suzuki K.-i.T."/>
            <person name="Hayashi T."/>
            <person name="Toyoda A."/>
            <person name="Oliveira C."/>
            <person name="Osipova E."/>
            <person name="Leigh N.D."/>
            <person name="Simon A."/>
            <person name="Yun M.H."/>
        </authorList>
    </citation>
    <scope>NUCLEOTIDE SEQUENCE</scope>
    <source>
        <strain evidence="28">20211129_DDA</strain>
        <tissue evidence="28">Liver</tissue>
    </source>
</reference>
<dbReference type="InterPro" id="IPR013087">
    <property type="entry name" value="Znf_C2H2_type"/>
</dbReference>
<dbReference type="InterPro" id="IPR054708">
    <property type="entry name" value="MTPAP-like_central"/>
</dbReference>
<keyword evidence="17" id="KW-0460">Magnesium</keyword>
<keyword evidence="29" id="KW-1185">Reference proteome</keyword>
<evidence type="ECO:0000256" key="26">
    <source>
        <dbReference type="SAM" id="MobiDB-lite"/>
    </source>
</evidence>
<dbReference type="Gene3D" id="3.30.460.10">
    <property type="entry name" value="Beta Polymerase, domain 2"/>
    <property type="match status" value="1"/>
</dbReference>
<dbReference type="GO" id="GO:1990817">
    <property type="term" value="F:poly(A) RNA polymerase activity"/>
    <property type="evidence" value="ECO:0007669"/>
    <property type="project" value="UniProtKB-EC"/>
</dbReference>
<dbReference type="Gene3D" id="3.30.70.330">
    <property type="match status" value="1"/>
</dbReference>
<dbReference type="GO" id="GO:0016607">
    <property type="term" value="C:nuclear speck"/>
    <property type="evidence" value="ECO:0007669"/>
    <property type="project" value="UniProtKB-SubCell"/>
</dbReference>
<evidence type="ECO:0000256" key="17">
    <source>
        <dbReference type="ARBA" id="ARBA00022842"/>
    </source>
</evidence>
<comment type="cofactor">
    <cofactor evidence="1">
        <name>Mn(2+)</name>
        <dbReference type="ChEBI" id="CHEBI:29035"/>
    </cofactor>
</comment>
<evidence type="ECO:0000256" key="11">
    <source>
        <dbReference type="ARBA" id="ARBA00022695"/>
    </source>
</evidence>
<evidence type="ECO:0000256" key="7">
    <source>
        <dbReference type="ARBA" id="ARBA00012472"/>
    </source>
</evidence>
<dbReference type="PANTHER" id="PTHR12271">
    <property type="entry name" value="POLY A POLYMERASE CID PAP -RELATED"/>
    <property type="match status" value="1"/>
</dbReference>
<comment type="catalytic activity">
    <reaction evidence="23">
        <text>RNA(n) + ATP = RNA(n)-3'-adenine ribonucleotide + diphosphate</text>
        <dbReference type="Rhea" id="RHEA:11332"/>
        <dbReference type="Rhea" id="RHEA-COMP:14527"/>
        <dbReference type="Rhea" id="RHEA-COMP:17347"/>
        <dbReference type="ChEBI" id="CHEBI:30616"/>
        <dbReference type="ChEBI" id="CHEBI:33019"/>
        <dbReference type="ChEBI" id="CHEBI:140395"/>
        <dbReference type="ChEBI" id="CHEBI:173115"/>
        <dbReference type="EC" id="2.7.7.19"/>
    </reaction>
</comment>
<evidence type="ECO:0000256" key="24">
    <source>
        <dbReference type="ARBA" id="ARBA00049105"/>
    </source>
</evidence>
<dbReference type="Pfam" id="PF00076">
    <property type="entry name" value="RRM_1"/>
    <property type="match status" value="1"/>
</dbReference>
<evidence type="ECO:0000256" key="8">
    <source>
        <dbReference type="ARBA" id="ARBA00021679"/>
    </source>
</evidence>
<dbReference type="GO" id="GO:0005730">
    <property type="term" value="C:nucleolus"/>
    <property type="evidence" value="ECO:0007669"/>
    <property type="project" value="UniProtKB-SubCell"/>
</dbReference>
<dbReference type="PANTHER" id="PTHR12271:SF127">
    <property type="entry name" value="SPECKLE TARGETED PIP5K1A-REGULATED POLY(A) POLYMERASE"/>
    <property type="match status" value="1"/>
</dbReference>
<keyword evidence="10" id="KW-0808">Transferase</keyword>
<evidence type="ECO:0000256" key="14">
    <source>
        <dbReference type="ARBA" id="ARBA00022771"/>
    </source>
</evidence>
<dbReference type="Proteomes" id="UP001066276">
    <property type="component" value="Chromosome 9"/>
</dbReference>
<protein>
    <recommendedName>
        <fullName evidence="8">Speckle targeted PIP5K1A-regulated poly(A) polymerase</fullName>
        <ecNumber evidence="6">2.7.7.19</ecNumber>
        <ecNumber evidence="7">2.7.7.52</ecNumber>
    </recommendedName>
    <alternativeName>
        <fullName evidence="21">RNA-binding motif protein 21</fullName>
    </alternativeName>
    <alternativeName>
        <fullName evidence="22">U6 snRNA-specific terminal uridylyltransferase 1</fullName>
    </alternativeName>
</protein>
<dbReference type="GO" id="GO:0031123">
    <property type="term" value="P:RNA 3'-end processing"/>
    <property type="evidence" value="ECO:0007669"/>
    <property type="project" value="TreeGrafter"/>
</dbReference>
<comment type="caution">
    <text evidence="28">The sequence shown here is derived from an EMBL/GenBank/DDBJ whole genome shotgun (WGS) entry which is preliminary data.</text>
</comment>
<sequence>MRGPVLQGINQTTVLPAIRHPEKRQESRTKGKRAFLERDSSAELVMEGDVGPQPRGGFRCRLCGVNIPNRPSLEDHLKGKKHRKLVEVRERRRSQEEKSIFVSGFRKQASEQEILDHFQGFGPVASIVMDKEKGLYAIVELQDSATLQSVLSQEQHYMDGQKLRVKPRERKEFIYIPPKKQGAPKRQELSLDKLSEALCQCEDVDQQAAQLVQMLELSQSEQKLRELLVTLLKEVFSEFFPGCSVLPFGSSVNGFDAHGCDLDLFLDLENTKTFQPSARKPPEEPEEDADGQDKDTQSEDSILSDIDLETASVPEVLELVATVLRKCVPGVYGVQAVTTARRPVVKFSHKESGLHGDISINNRLALCNTRFLKLCTETEERLRPLVYTLRYWAKQKLLAGNAFGGGPLLNNYALTLLAIFFLQTRTPAALPTVKRMKELAGEREQLVVDSWDCTIPKDSSKIEPSANTETLCSLLSEFFGFFADFDFAGTVISLQEGRVFPVADFVSADANTKLKLGVLNIQDPFELSHNVAGNVNEKTALRLQRRCQEGAKYCRSLQYKRKSSKGKAWGLTRLFQPSGSTESSPAPSLAGELAPSGLEIPFPFKISALSEASLKQLSGTRDIQGVWWSKVCAGLRFVLEHVLQCHFTENTDKFPIDPNDDATKQSVLTDPQMFLTNLQATDSTDRPTEALHSKTAGFLDTKSIADNTGDHNISVVQDPHQQEVAMDVTQEETTKSLCPYQVPLCVKDPSTTVYLDLQEIPAAVTVPQASVLSDPCQLFVDKTGPQNTVSLDNSLIPSSEMDCQTNIMNYQNSSQNLSHVIIPHGTSPQTNDLQEKSTCVPEAQPSMPDPKILVSRSPQQQERIKHTLDEKESELPAPKRQRVESQENQAVELSWRCDLWHRVWLGRRKMRRTMRKTAPDATLPETTLETDSLVMEAKVTDAIVCQEGPSVLSQPLMSFSLVVSQAGLMQDSRISAYFIPLQDEHHLFQDFFHFLEIFLPKMVERHIERTN</sequence>
<evidence type="ECO:0000256" key="21">
    <source>
        <dbReference type="ARBA" id="ARBA00030790"/>
    </source>
</evidence>
<evidence type="ECO:0000256" key="3">
    <source>
        <dbReference type="ARBA" id="ARBA00004324"/>
    </source>
</evidence>
<evidence type="ECO:0000256" key="16">
    <source>
        <dbReference type="ARBA" id="ARBA00022840"/>
    </source>
</evidence>
<dbReference type="AlphaFoldDB" id="A0AAV7N1A7"/>
<dbReference type="GO" id="GO:0050265">
    <property type="term" value="F:RNA uridylyltransferase activity"/>
    <property type="evidence" value="ECO:0007669"/>
    <property type="project" value="UniProtKB-EC"/>
</dbReference>
<dbReference type="SUPFAM" id="SSF54928">
    <property type="entry name" value="RNA-binding domain, RBD"/>
    <property type="match status" value="1"/>
</dbReference>
<dbReference type="FunFam" id="3.30.70.330:FF:000305">
    <property type="entry name" value="speckle targeted PIP5K1A-regulated poly(A) polymerase"/>
    <property type="match status" value="1"/>
</dbReference>
<keyword evidence="16" id="KW-0067">ATP-binding</keyword>
<comment type="catalytic activity">
    <reaction evidence="24">
        <text>RNA(n) + UTP = RNA(n)-3'-uridine ribonucleotide + diphosphate</text>
        <dbReference type="Rhea" id="RHEA:14785"/>
        <dbReference type="Rhea" id="RHEA-COMP:14527"/>
        <dbReference type="Rhea" id="RHEA-COMP:17348"/>
        <dbReference type="ChEBI" id="CHEBI:33019"/>
        <dbReference type="ChEBI" id="CHEBI:46398"/>
        <dbReference type="ChEBI" id="CHEBI:140395"/>
        <dbReference type="ChEBI" id="CHEBI:173116"/>
        <dbReference type="EC" id="2.7.7.52"/>
    </reaction>
</comment>
<evidence type="ECO:0000256" key="10">
    <source>
        <dbReference type="ARBA" id="ARBA00022679"/>
    </source>
</evidence>
<feature type="region of interest" description="Disordered" evidence="26">
    <location>
        <begin position="823"/>
        <end position="883"/>
    </location>
</feature>
<dbReference type="Pfam" id="PF22600">
    <property type="entry name" value="MTPAP-like_central"/>
    <property type="match status" value="1"/>
</dbReference>
<keyword evidence="19" id="KW-0464">Manganese</keyword>
<evidence type="ECO:0000256" key="6">
    <source>
        <dbReference type="ARBA" id="ARBA00012388"/>
    </source>
</evidence>
<dbReference type="InterPro" id="IPR002058">
    <property type="entry name" value="PAP_assoc"/>
</dbReference>
<dbReference type="Pfam" id="PF12874">
    <property type="entry name" value="zf-met"/>
    <property type="match status" value="1"/>
</dbReference>
<feature type="compositionally biased region" description="Basic and acidic residues" evidence="26">
    <location>
        <begin position="862"/>
        <end position="874"/>
    </location>
</feature>
<dbReference type="InterPro" id="IPR000504">
    <property type="entry name" value="RRM_dom"/>
</dbReference>
<keyword evidence="11" id="KW-0548">Nucleotidyltransferase</keyword>
<dbReference type="Gene3D" id="1.10.1410.10">
    <property type="match status" value="1"/>
</dbReference>
<evidence type="ECO:0000256" key="18">
    <source>
        <dbReference type="ARBA" id="ARBA00022884"/>
    </source>
</evidence>
<evidence type="ECO:0000256" key="2">
    <source>
        <dbReference type="ARBA" id="ARBA00001946"/>
    </source>
</evidence>
<evidence type="ECO:0000256" key="12">
    <source>
        <dbReference type="ARBA" id="ARBA00022723"/>
    </source>
</evidence>
<keyword evidence="20" id="KW-0539">Nucleus</keyword>
<evidence type="ECO:0000256" key="23">
    <source>
        <dbReference type="ARBA" id="ARBA00048830"/>
    </source>
</evidence>
<keyword evidence="14" id="KW-0863">Zinc-finger</keyword>
<keyword evidence="12" id="KW-0479">Metal-binding</keyword>
<evidence type="ECO:0000259" key="27">
    <source>
        <dbReference type="PROSITE" id="PS50102"/>
    </source>
</evidence>
<dbReference type="GO" id="GO:0006397">
    <property type="term" value="P:mRNA processing"/>
    <property type="evidence" value="ECO:0007669"/>
    <property type="project" value="UniProtKB-KW"/>
</dbReference>
<keyword evidence="18 25" id="KW-0694">RNA-binding</keyword>
<dbReference type="EC" id="2.7.7.19" evidence="6"/>